<dbReference type="Proteomes" id="UP000435036">
    <property type="component" value="Unassembled WGS sequence"/>
</dbReference>
<protein>
    <submittedName>
        <fullName evidence="1">Uncharacterized protein</fullName>
    </submittedName>
</protein>
<proteinExistence type="predicted"/>
<evidence type="ECO:0000313" key="1">
    <source>
        <dbReference type="EMBL" id="MVZ63793.1"/>
    </source>
</evidence>
<gene>
    <name evidence="1" type="ORF">GQF63_17350</name>
</gene>
<accession>A0A6N8L248</accession>
<comment type="caution">
    <text evidence="1">The sequence shown here is derived from an EMBL/GenBank/DDBJ whole genome shotgun (WGS) entry which is preliminary data.</text>
</comment>
<dbReference type="AlphaFoldDB" id="A0A6N8L248"/>
<keyword evidence="2" id="KW-1185">Reference proteome</keyword>
<dbReference type="EMBL" id="WSQA01000015">
    <property type="protein sequence ID" value="MVZ63793.1"/>
    <property type="molecule type" value="Genomic_DNA"/>
</dbReference>
<name>A0A6N8L248_9SPHI</name>
<organism evidence="1 2">
    <name type="scientific">Sphingobacterium humi</name>
    <dbReference type="NCBI Taxonomy" id="1796905"/>
    <lineage>
        <taxon>Bacteria</taxon>
        <taxon>Pseudomonadati</taxon>
        <taxon>Bacteroidota</taxon>
        <taxon>Sphingobacteriia</taxon>
        <taxon>Sphingobacteriales</taxon>
        <taxon>Sphingobacteriaceae</taxon>
        <taxon>Sphingobacterium</taxon>
    </lineage>
</organism>
<sequence>MEVNLNLNFLKEFDFATVKHNDIEYLNLSSYSEDLLLLSQLDINDFEAIYERELLHLKSIFVNCLNSFTKFYNAIIIEFNNSTISFEELKKRLFIEMTFVIDQNQLRYNFTTKNIGIQTLYLFNDFSDELFKRIEEIDDVFSIIKPYQERPDNKLLDTDISLGKIEHLENLSWFDWNNIYRLEVNPNDLIEGNIIELDIPAILSKKQTKLSIESMTTFDEAIRPEAKKEFEKWYDSFCIDEPSTLEIDIILFFKLMNNKNYFIEKFEILQLHQITLDRTRRKISLNYFKSNGRKLFENWLYGKPEIPIYWDVL</sequence>
<reference evidence="1 2" key="1">
    <citation type="submission" date="2019-12" db="EMBL/GenBank/DDBJ databases">
        <authorList>
            <person name="Dong K."/>
        </authorList>
    </citation>
    <scope>NUCLEOTIDE SEQUENCE [LARGE SCALE GENOMIC DNA]</scope>
    <source>
        <strain evidence="1 2">JCM 31225</strain>
    </source>
</reference>
<evidence type="ECO:0000313" key="2">
    <source>
        <dbReference type="Proteomes" id="UP000435036"/>
    </source>
</evidence>
<dbReference type="RefSeq" id="WP_160370511.1">
    <property type="nucleotide sequence ID" value="NZ_WSQA01000015.1"/>
</dbReference>